<gene>
    <name evidence="2" type="ORF">FNY88_04200</name>
</gene>
<dbReference type="Proteomes" id="UP000316859">
    <property type="component" value="Unassembled WGS sequence"/>
</dbReference>
<feature type="region of interest" description="Disordered" evidence="1">
    <location>
        <begin position="38"/>
        <end position="77"/>
    </location>
</feature>
<name>A0ABY3CV38_9CORY</name>
<comment type="caution">
    <text evidence="2">The sequence shown here is derived from an EMBL/GenBank/DDBJ whole genome shotgun (WGS) entry which is preliminary data.</text>
</comment>
<accession>A0ABY3CV38</accession>
<evidence type="ECO:0000313" key="2">
    <source>
        <dbReference type="EMBL" id="TRX49770.1"/>
    </source>
</evidence>
<reference evidence="2 3" key="1">
    <citation type="submission" date="2019-07" db="EMBL/GenBank/DDBJ databases">
        <title>Draft genome of C. aurimucosum strain 2299.</title>
        <authorList>
            <person name="Pacheco L.G.C."/>
            <person name="Aguiar E.R.G.R."/>
            <person name="Santos C.S."/>
            <person name="Rocha D.J.P.G."/>
            <person name="Sant'Anna L.O."/>
            <person name="Mattos-Guaraldi A.L."/>
            <person name="Santos L.S."/>
        </authorList>
    </citation>
    <scope>NUCLEOTIDE SEQUENCE [LARGE SCALE GENOMIC DNA]</scope>
    <source>
        <strain evidence="2 3">2299</strain>
    </source>
</reference>
<keyword evidence="3" id="KW-1185">Reference proteome</keyword>
<dbReference type="RefSeq" id="WP_144014487.1">
    <property type="nucleotide sequence ID" value="NZ_VKDI01000007.1"/>
</dbReference>
<proteinExistence type="predicted"/>
<protein>
    <submittedName>
        <fullName evidence="2">Uncharacterized protein</fullName>
    </submittedName>
</protein>
<sequence length="90" mass="9586">MSNNLPLNGERLLNHLEGNLRQSPATALAQALEGIDAVDDAPDGTNGAVKSDPVSRAVDPSQGRGAPQRRSKSNDALLESVMTVINRRIR</sequence>
<organism evidence="2 3">
    <name type="scientific">Corynebacterium guaraldiae</name>
    <dbReference type="NCBI Taxonomy" id="3051103"/>
    <lineage>
        <taxon>Bacteria</taxon>
        <taxon>Bacillati</taxon>
        <taxon>Actinomycetota</taxon>
        <taxon>Actinomycetes</taxon>
        <taxon>Mycobacteriales</taxon>
        <taxon>Corynebacteriaceae</taxon>
        <taxon>Corynebacterium</taxon>
    </lineage>
</organism>
<evidence type="ECO:0000313" key="3">
    <source>
        <dbReference type="Proteomes" id="UP000316859"/>
    </source>
</evidence>
<evidence type="ECO:0000256" key="1">
    <source>
        <dbReference type="SAM" id="MobiDB-lite"/>
    </source>
</evidence>
<dbReference type="EMBL" id="VKDI01000007">
    <property type="protein sequence ID" value="TRX49770.1"/>
    <property type="molecule type" value="Genomic_DNA"/>
</dbReference>